<reference evidence="1 2" key="1">
    <citation type="journal article" date="2006" name="Appl. Environ. Microbiol.">
        <title>Isolation and expression of the lysis genes of Actinomyces naeslundii phage Av-1.</title>
        <authorList>
            <person name="Delisle A.L."/>
            <person name="Barcak G.J."/>
            <person name="Guo M."/>
        </authorList>
    </citation>
    <scope>NUCLEOTIDE SEQUENCE</scope>
</reference>
<accession>A6XAC9</accession>
<dbReference type="GeneID" id="5329878"/>
<name>A6XAC9_9CAUD</name>
<evidence type="ECO:0000313" key="1">
    <source>
        <dbReference type="EMBL" id="ABR67668.1"/>
    </source>
</evidence>
<proteinExistence type="predicted"/>
<evidence type="ECO:0000313" key="2">
    <source>
        <dbReference type="Proteomes" id="UP000001112"/>
    </source>
</evidence>
<dbReference type="KEGG" id="vg:5329878"/>
<dbReference type="RefSeq" id="YP_001333656.1">
    <property type="nucleotide sequence ID" value="NC_009643.1"/>
</dbReference>
<sequence length="105" mass="12148">MAGWDSHVDHDFYVRAYSDRLESKRFLVSRYAVANKHTRIFKIQGTRHNVSITRSPGCTYSYTISVPEHILYYQDEVSTPDIVCMALTNENFILVPDDVDTPTLF</sequence>
<keyword evidence="2" id="KW-1185">Reference proteome</keyword>
<protein>
    <submittedName>
        <fullName evidence="1">Uncharacterized protein</fullName>
    </submittedName>
</protein>
<dbReference type="EMBL" id="DQ123818">
    <property type="protein sequence ID" value="ABR67668.1"/>
    <property type="molecule type" value="Genomic_DNA"/>
</dbReference>
<organism evidence="1 2">
    <name type="scientific">Actinomyces phage Av-1</name>
    <dbReference type="NCBI Taxonomy" id="2880361"/>
    <lineage>
        <taxon>Viruses</taxon>
        <taxon>Duplodnaviria</taxon>
        <taxon>Heunggongvirae</taxon>
        <taxon>Uroviricota</taxon>
        <taxon>Caudoviricetes</taxon>
        <taxon>Dybvigvirus</taxon>
        <taxon>Dybvigvirus Av1</taxon>
    </lineage>
</organism>
<dbReference type="Proteomes" id="UP000001112">
    <property type="component" value="Segment"/>
</dbReference>